<comment type="subunit">
    <text evidence="8">Homodimer.</text>
</comment>
<comment type="similarity">
    <text evidence="2 8">Belongs to the diaminopimelate epimerase family.</text>
</comment>
<feature type="binding site" evidence="8">
    <location>
        <position position="21"/>
    </location>
    <ligand>
        <name>substrate</name>
    </ligand>
</feature>
<feature type="binding site" evidence="8">
    <location>
        <position position="77"/>
    </location>
    <ligand>
        <name>substrate</name>
    </ligand>
</feature>
<comment type="function">
    <text evidence="8">Catalyzes the stereoinversion of LL-2,6-diaminopimelate (L,L-DAP) to meso-diaminopimelate (meso-DAP), a precursor of L-lysine and an essential component of the bacterial peptidoglycan.</text>
</comment>
<feature type="active site" description="Proton donor" evidence="8">
    <location>
        <position position="86"/>
    </location>
</feature>
<dbReference type="PANTHER" id="PTHR31689:SF0">
    <property type="entry name" value="DIAMINOPIMELATE EPIMERASE"/>
    <property type="match status" value="1"/>
</dbReference>
<keyword evidence="8" id="KW-0963">Cytoplasm</keyword>
<evidence type="ECO:0000256" key="9">
    <source>
        <dbReference type="PROSITE-ProRule" id="PRU10125"/>
    </source>
</evidence>
<keyword evidence="4 8" id="KW-0028">Amino-acid biosynthesis</keyword>
<feature type="binding site" evidence="8">
    <location>
        <begin position="226"/>
        <end position="227"/>
    </location>
    <ligand>
        <name>substrate</name>
    </ligand>
</feature>
<dbReference type="Pfam" id="PF01678">
    <property type="entry name" value="DAP_epimerase"/>
    <property type="match status" value="2"/>
</dbReference>
<dbReference type="PANTHER" id="PTHR31689">
    <property type="entry name" value="DIAMINOPIMELATE EPIMERASE, CHLOROPLASTIC"/>
    <property type="match status" value="1"/>
</dbReference>
<dbReference type="PROSITE" id="PS01326">
    <property type="entry name" value="DAP_EPIMERASE"/>
    <property type="match status" value="1"/>
</dbReference>
<comment type="caution">
    <text evidence="10">The sequence shown here is derived from an EMBL/GenBank/DDBJ whole genome shotgun (WGS) entry which is preliminary data.</text>
</comment>
<dbReference type="EC" id="5.1.1.7" evidence="3 8"/>
<name>E1K1D1_SOLFR</name>
<dbReference type="AlphaFoldDB" id="E1K1D1"/>
<evidence type="ECO:0000256" key="7">
    <source>
        <dbReference type="ARBA" id="ARBA00051712"/>
    </source>
</evidence>
<protein>
    <recommendedName>
        <fullName evidence="3 8">Diaminopimelate epimerase</fullName>
        <shortName evidence="8">DAP epimerase</shortName>
        <ecNumber evidence="3 8">5.1.1.7</ecNumber>
    </recommendedName>
    <alternativeName>
        <fullName evidence="8">PLP-independent amino acid racemase</fullName>
    </alternativeName>
</protein>
<dbReference type="EMBL" id="AECZ01000038">
    <property type="protein sequence ID" value="EFL49617.1"/>
    <property type="molecule type" value="Genomic_DNA"/>
</dbReference>
<proteinExistence type="inferred from homology"/>
<dbReference type="Proteomes" id="UP000006250">
    <property type="component" value="Unassembled WGS sequence"/>
</dbReference>
<comment type="subcellular location">
    <subcellularLocation>
        <location evidence="8">Cytoplasm</location>
    </subcellularLocation>
</comment>
<evidence type="ECO:0000256" key="6">
    <source>
        <dbReference type="ARBA" id="ARBA00023235"/>
    </source>
</evidence>
<feature type="active site" evidence="9">
    <location>
        <position position="86"/>
    </location>
</feature>
<feature type="active site" description="Proton acceptor" evidence="8">
    <location>
        <position position="225"/>
    </location>
</feature>
<dbReference type="InterPro" id="IPR018510">
    <property type="entry name" value="DAP_epimerase_AS"/>
</dbReference>
<accession>E1K1D1</accession>
<sequence>MDLEAVCGPSVPFFKMQGCGNDFVCVDNRELGYDPEAMPDIVVPVCRKAFGVGADGMIFLDHAPEGAGLAYIWHFFNADGSRAEMCGNGSRCAARLAWMLGIAPASHVFGTDAGPIEAAVDPDSNLVTVRLTSPKDLRLNIDMEMEVEGRHHQMTLHSVNTGVPHAVAFVDNLETVDVWQLGRTVRHHEFFNPAGTNMNFVAVTGKGQLSLRTYERGVEDETYACGTGAVASAVIAKELGLTGEETAITTTGGEELGVILRDGKTYLRGAAELVFRGGFYPQSLGIES</sequence>
<dbReference type="eggNOG" id="COG0253">
    <property type="taxonomic scope" value="Bacteria"/>
</dbReference>
<evidence type="ECO:0000256" key="1">
    <source>
        <dbReference type="ARBA" id="ARBA00005196"/>
    </source>
</evidence>
<comment type="catalytic activity">
    <reaction evidence="7 8">
        <text>(2S,6S)-2,6-diaminopimelate = meso-2,6-diaminopimelate</text>
        <dbReference type="Rhea" id="RHEA:15393"/>
        <dbReference type="ChEBI" id="CHEBI:57609"/>
        <dbReference type="ChEBI" id="CHEBI:57791"/>
        <dbReference type="EC" id="5.1.1.7"/>
    </reaction>
</comment>
<evidence type="ECO:0000256" key="4">
    <source>
        <dbReference type="ARBA" id="ARBA00022605"/>
    </source>
</evidence>
<dbReference type="SUPFAM" id="SSF54506">
    <property type="entry name" value="Diaminopimelate epimerase-like"/>
    <property type="match status" value="2"/>
</dbReference>
<keyword evidence="6 8" id="KW-0413">Isomerase</keyword>
<dbReference type="NCBIfam" id="TIGR00652">
    <property type="entry name" value="DapF"/>
    <property type="match status" value="1"/>
</dbReference>
<evidence type="ECO:0000256" key="8">
    <source>
        <dbReference type="HAMAP-Rule" id="MF_00197"/>
    </source>
</evidence>
<evidence type="ECO:0000256" key="2">
    <source>
        <dbReference type="ARBA" id="ARBA00010219"/>
    </source>
</evidence>
<dbReference type="STRING" id="596151.DesfrDRAFT_3681"/>
<evidence type="ECO:0000256" key="5">
    <source>
        <dbReference type="ARBA" id="ARBA00023154"/>
    </source>
</evidence>
<feature type="binding site" evidence="8">
    <location>
        <begin position="87"/>
        <end position="88"/>
    </location>
    <ligand>
        <name>substrate</name>
    </ligand>
</feature>
<dbReference type="HAMAP" id="MF_00197">
    <property type="entry name" value="DAP_epimerase"/>
    <property type="match status" value="1"/>
</dbReference>
<keyword evidence="5 8" id="KW-0457">Lysine biosynthesis</keyword>
<gene>
    <name evidence="8" type="primary">dapF</name>
    <name evidence="10" type="ORF">DesfrDRAFT_3681</name>
</gene>
<dbReference type="UniPathway" id="UPA00034">
    <property type="reaction ID" value="UER00025"/>
</dbReference>
<feature type="binding site" evidence="8">
    <location>
        <position position="197"/>
    </location>
    <ligand>
        <name>substrate</name>
    </ligand>
</feature>
<feature type="site" description="Could be important to modulate the pK values of the two catalytic cysteine residues" evidence="8">
    <location>
        <position position="215"/>
    </location>
</feature>
<dbReference type="Gene3D" id="3.10.310.10">
    <property type="entry name" value="Diaminopimelate Epimerase, Chain A, domain 1"/>
    <property type="match status" value="2"/>
</dbReference>
<reference evidence="10 11" key="1">
    <citation type="submission" date="2010-08" db="EMBL/GenBank/DDBJ databases">
        <title>The draft genome of Desulfovibrio fructosovorans JJ.</title>
        <authorList>
            <consortium name="US DOE Joint Genome Institute (JGI-PGF)"/>
            <person name="Lucas S."/>
            <person name="Copeland A."/>
            <person name="Lapidus A."/>
            <person name="Cheng J.-F."/>
            <person name="Bruce D."/>
            <person name="Goodwin L."/>
            <person name="Pitluck S."/>
            <person name="Land M.L."/>
            <person name="Hauser L."/>
            <person name="Chang Y.-J."/>
            <person name="Jeffries C."/>
            <person name="Wall J.D."/>
            <person name="Stahl D.A."/>
            <person name="Arkin A.P."/>
            <person name="Dehal P."/>
            <person name="Stolyar S.M."/>
            <person name="Hazen T.C."/>
            <person name="Woyke T.J."/>
        </authorList>
    </citation>
    <scope>NUCLEOTIDE SEQUENCE [LARGE SCALE GENOMIC DNA]</scope>
    <source>
        <strain evidence="10 11">JJ</strain>
    </source>
</reference>
<evidence type="ECO:0000313" key="10">
    <source>
        <dbReference type="EMBL" id="EFL49617.1"/>
    </source>
</evidence>
<dbReference type="GO" id="GO:0005829">
    <property type="term" value="C:cytosol"/>
    <property type="evidence" value="ECO:0007669"/>
    <property type="project" value="TreeGrafter"/>
</dbReference>
<dbReference type="RefSeq" id="WP_005996384.1">
    <property type="nucleotide sequence ID" value="NZ_AECZ01000038.1"/>
</dbReference>
<dbReference type="GO" id="GO:0009089">
    <property type="term" value="P:lysine biosynthetic process via diaminopimelate"/>
    <property type="evidence" value="ECO:0007669"/>
    <property type="project" value="UniProtKB-UniRule"/>
</dbReference>
<evidence type="ECO:0000256" key="3">
    <source>
        <dbReference type="ARBA" id="ARBA00013080"/>
    </source>
</evidence>
<comment type="caution">
    <text evidence="8">Lacks conserved residue(s) required for the propagation of feature annotation.</text>
</comment>
<organism evidence="10 11">
    <name type="scientific">Solidesulfovibrio fructosivorans JJ]</name>
    <dbReference type="NCBI Taxonomy" id="596151"/>
    <lineage>
        <taxon>Bacteria</taxon>
        <taxon>Pseudomonadati</taxon>
        <taxon>Thermodesulfobacteriota</taxon>
        <taxon>Desulfovibrionia</taxon>
        <taxon>Desulfovibrionales</taxon>
        <taxon>Desulfovibrionaceae</taxon>
        <taxon>Solidesulfovibrio</taxon>
    </lineage>
</organism>
<keyword evidence="11" id="KW-1185">Reference proteome</keyword>
<dbReference type="InterPro" id="IPR001653">
    <property type="entry name" value="DAP_epimerase_DapF"/>
</dbReference>
<evidence type="ECO:0000313" key="11">
    <source>
        <dbReference type="Proteomes" id="UP000006250"/>
    </source>
</evidence>
<dbReference type="GO" id="GO:0008837">
    <property type="term" value="F:diaminopimelate epimerase activity"/>
    <property type="evidence" value="ECO:0007669"/>
    <property type="project" value="UniProtKB-UniRule"/>
</dbReference>
<feature type="site" description="Could be important to modulate the pK values of the two catalytic cysteine residues" evidence="8">
    <location>
        <position position="165"/>
    </location>
</feature>
<feature type="binding site" evidence="8">
    <location>
        <begin position="215"/>
        <end position="216"/>
    </location>
    <ligand>
        <name>substrate</name>
    </ligand>
</feature>
<dbReference type="OrthoDB" id="9805408at2"/>
<comment type="pathway">
    <text evidence="1 8">Amino-acid biosynthesis; L-lysine biosynthesis via DAP pathway; DL-2,6-diaminopimelate from LL-2,6-diaminopimelate: step 1/1.</text>
</comment>